<evidence type="ECO:0000313" key="8">
    <source>
        <dbReference type="EMBL" id="KAK2153542.1"/>
    </source>
</evidence>
<dbReference type="InterPro" id="IPR001054">
    <property type="entry name" value="A/G_cyclase"/>
</dbReference>
<comment type="caution">
    <text evidence="8">The sequence shown here is derived from an EMBL/GenBank/DDBJ whole genome shotgun (WGS) entry which is preliminary data.</text>
</comment>
<keyword evidence="6" id="KW-0456">Lyase</keyword>
<dbReference type="GO" id="GO:0007168">
    <property type="term" value="P:receptor guanylyl cyclase signaling pathway"/>
    <property type="evidence" value="ECO:0007669"/>
    <property type="project" value="TreeGrafter"/>
</dbReference>
<protein>
    <recommendedName>
        <fullName evidence="7">Guanylate cyclase domain-containing protein</fullName>
    </recommendedName>
</protein>
<dbReference type="PANTHER" id="PTHR11920">
    <property type="entry name" value="GUANYLYL CYCLASE"/>
    <property type="match status" value="1"/>
</dbReference>
<dbReference type="InterPro" id="IPR029787">
    <property type="entry name" value="Nucleotide_cyclase"/>
</dbReference>
<dbReference type="GO" id="GO:0004016">
    <property type="term" value="F:adenylate cyclase activity"/>
    <property type="evidence" value="ECO:0007669"/>
    <property type="project" value="TreeGrafter"/>
</dbReference>
<evidence type="ECO:0000256" key="3">
    <source>
        <dbReference type="ARBA" id="ARBA00022741"/>
    </source>
</evidence>
<dbReference type="Proteomes" id="UP001208570">
    <property type="component" value="Unassembled WGS sequence"/>
</dbReference>
<dbReference type="GO" id="GO:0005886">
    <property type="term" value="C:plasma membrane"/>
    <property type="evidence" value="ECO:0007669"/>
    <property type="project" value="TreeGrafter"/>
</dbReference>
<evidence type="ECO:0000256" key="4">
    <source>
        <dbReference type="ARBA" id="ARBA00022989"/>
    </source>
</evidence>
<name>A0AAD9JIX7_9ANNE</name>
<dbReference type="EMBL" id="JAODUP010000293">
    <property type="protein sequence ID" value="KAK2153542.1"/>
    <property type="molecule type" value="Genomic_DNA"/>
</dbReference>
<feature type="domain" description="Guanylate cyclase" evidence="7">
    <location>
        <begin position="1"/>
        <end position="18"/>
    </location>
</feature>
<dbReference type="CDD" id="cd07302">
    <property type="entry name" value="CHD"/>
    <property type="match status" value="1"/>
</dbReference>
<keyword evidence="3" id="KW-0547">Nucleotide-binding</keyword>
<dbReference type="GO" id="GO:0000166">
    <property type="term" value="F:nucleotide binding"/>
    <property type="evidence" value="ECO:0007669"/>
    <property type="project" value="UniProtKB-KW"/>
</dbReference>
<dbReference type="AlphaFoldDB" id="A0AAD9JIX7"/>
<evidence type="ECO:0000259" key="7">
    <source>
        <dbReference type="PROSITE" id="PS50125"/>
    </source>
</evidence>
<keyword evidence="4" id="KW-1133">Transmembrane helix</keyword>
<sequence>MPRYCLFGDTVNTASRMESNGLPEKIHMSIDTKRLLEKYRNFLISPCQEIEIKGKGRMQTFWLDGYVDEGPSPVISCGDSLSGRVISLLDEVKV</sequence>
<dbReference type="GO" id="GO:0001653">
    <property type="term" value="F:peptide receptor activity"/>
    <property type="evidence" value="ECO:0007669"/>
    <property type="project" value="TreeGrafter"/>
</dbReference>
<dbReference type="SUPFAM" id="SSF55073">
    <property type="entry name" value="Nucleotide cyclase"/>
    <property type="match status" value="1"/>
</dbReference>
<evidence type="ECO:0000256" key="5">
    <source>
        <dbReference type="ARBA" id="ARBA00023136"/>
    </source>
</evidence>
<gene>
    <name evidence="8" type="ORF">LSH36_293g01006</name>
</gene>
<reference evidence="8" key="1">
    <citation type="journal article" date="2023" name="Mol. Biol. Evol.">
        <title>Third-Generation Sequencing Reveals the Adaptive Role of the Epigenome in Three Deep-Sea Polychaetes.</title>
        <authorList>
            <person name="Perez M."/>
            <person name="Aroh O."/>
            <person name="Sun Y."/>
            <person name="Lan Y."/>
            <person name="Juniper S.K."/>
            <person name="Young C.R."/>
            <person name="Angers B."/>
            <person name="Qian P.Y."/>
        </authorList>
    </citation>
    <scope>NUCLEOTIDE SEQUENCE</scope>
    <source>
        <strain evidence="8">P08H-3</strain>
    </source>
</reference>
<proteinExistence type="predicted"/>
<keyword evidence="2" id="KW-0812">Transmembrane</keyword>
<dbReference type="GO" id="GO:0035556">
    <property type="term" value="P:intracellular signal transduction"/>
    <property type="evidence" value="ECO:0007669"/>
    <property type="project" value="InterPro"/>
</dbReference>
<comment type="subcellular location">
    <subcellularLocation>
        <location evidence="1">Membrane</location>
    </subcellularLocation>
</comment>
<evidence type="ECO:0000313" key="9">
    <source>
        <dbReference type="Proteomes" id="UP001208570"/>
    </source>
</evidence>
<organism evidence="8 9">
    <name type="scientific">Paralvinella palmiformis</name>
    <dbReference type="NCBI Taxonomy" id="53620"/>
    <lineage>
        <taxon>Eukaryota</taxon>
        <taxon>Metazoa</taxon>
        <taxon>Spiralia</taxon>
        <taxon>Lophotrochozoa</taxon>
        <taxon>Annelida</taxon>
        <taxon>Polychaeta</taxon>
        <taxon>Sedentaria</taxon>
        <taxon>Canalipalpata</taxon>
        <taxon>Terebellida</taxon>
        <taxon>Terebelliformia</taxon>
        <taxon>Alvinellidae</taxon>
        <taxon>Paralvinella</taxon>
    </lineage>
</organism>
<dbReference type="Pfam" id="PF00211">
    <property type="entry name" value="Guanylate_cyc"/>
    <property type="match status" value="1"/>
</dbReference>
<keyword evidence="9" id="KW-1185">Reference proteome</keyword>
<evidence type="ECO:0000256" key="6">
    <source>
        <dbReference type="ARBA" id="ARBA00023239"/>
    </source>
</evidence>
<accession>A0AAD9JIX7</accession>
<keyword evidence="5" id="KW-0472">Membrane</keyword>
<dbReference type="Gene3D" id="3.30.70.1230">
    <property type="entry name" value="Nucleotide cyclase"/>
    <property type="match status" value="1"/>
</dbReference>
<dbReference type="PROSITE" id="PS50125">
    <property type="entry name" value="GUANYLATE_CYCLASE_2"/>
    <property type="match status" value="1"/>
</dbReference>
<dbReference type="PANTHER" id="PTHR11920:SF335">
    <property type="entry name" value="GUANYLATE CYCLASE"/>
    <property type="match status" value="1"/>
</dbReference>
<evidence type="ECO:0000256" key="2">
    <source>
        <dbReference type="ARBA" id="ARBA00022692"/>
    </source>
</evidence>
<dbReference type="GO" id="GO:0004383">
    <property type="term" value="F:guanylate cyclase activity"/>
    <property type="evidence" value="ECO:0007669"/>
    <property type="project" value="TreeGrafter"/>
</dbReference>
<evidence type="ECO:0000256" key="1">
    <source>
        <dbReference type="ARBA" id="ARBA00004370"/>
    </source>
</evidence>
<dbReference type="InterPro" id="IPR050401">
    <property type="entry name" value="Cyclic_nucleotide_synthase"/>
</dbReference>